<dbReference type="Proteomes" id="UP000807716">
    <property type="component" value="Unassembled WGS sequence"/>
</dbReference>
<dbReference type="OrthoDB" id="2412175at2759"/>
<accession>A0A9P6TZD2</accession>
<feature type="region of interest" description="Disordered" evidence="1">
    <location>
        <begin position="139"/>
        <end position="171"/>
    </location>
</feature>
<name>A0A9P6TZD2_9FUNG</name>
<feature type="compositionally biased region" description="Low complexity" evidence="1">
    <location>
        <begin position="139"/>
        <end position="157"/>
    </location>
</feature>
<reference evidence="2" key="1">
    <citation type="journal article" date="2020" name="Fungal Divers.">
        <title>Resolving the Mortierellaceae phylogeny through synthesis of multi-gene phylogenetics and phylogenomics.</title>
        <authorList>
            <person name="Vandepol N."/>
            <person name="Liber J."/>
            <person name="Desiro A."/>
            <person name="Na H."/>
            <person name="Kennedy M."/>
            <person name="Barry K."/>
            <person name="Grigoriev I.V."/>
            <person name="Miller A.N."/>
            <person name="O'Donnell K."/>
            <person name="Stajich J.E."/>
            <person name="Bonito G."/>
        </authorList>
    </citation>
    <scope>NUCLEOTIDE SEQUENCE</scope>
    <source>
        <strain evidence="2">BC1065</strain>
    </source>
</reference>
<proteinExistence type="predicted"/>
<dbReference type="AlphaFoldDB" id="A0A9P6TZD2"/>
<organism evidence="2 3">
    <name type="scientific">Actinomortierella ambigua</name>
    <dbReference type="NCBI Taxonomy" id="1343610"/>
    <lineage>
        <taxon>Eukaryota</taxon>
        <taxon>Fungi</taxon>
        <taxon>Fungi incertae sedis</taxon>
        <taxon>Mucoromycota</taxon>
        <taxon>Mortierellomycotina</taxon>
        <taxon>Mortierellomycetes</taxon>
        <taxon>Mortierellales</taxon>
        <taxon>Mortierellaceae</taxon>
        <taxon>Actinomortierella</taxon>
    </lineage>
</organism>
<sequence>MSGQRPTGRLRLKHAALAIERHLSDLSLMFDRKLQDTAGKHGENFVDVDAIQERVADLQDLNMAQLTRAIKYDAKDTLELHPERDAVRRRRTFKEADSLDRMLFVDDVDITGSEEDPTPIFEQLFLPYPALAPSALALTPTSTLSSSSTSSTSYLSSMDRDPPASPEEREERELINLRTVIRSYGANPTRVFQGFCFVEYPTEQLATEMLSKILARDRSVRVMPM</sequence>
<feature type="compositionally biased region" description="Basic and acidic residues" evidence="1">
    <location>
        <begin position="158"/>
        <end position="171"/>
    </location>
</feature>
<evidence type="ECO:0000313" key="2">
    <source>
        <dbReference type="EMBL" id="KAG0253078.1"/>
    </source>
</evidence>
<comment type="caution">
    <text evidence="2">The sequence shown here is derived from an EMBL/GenBank/DDBJ whole genome shotgun (WGS) entry which is preliminary data.</text>
</comment>
<keyword evidence="3" id="KW-1185">Reference proteome</keyword>
<evidence type="ECO:0000313" key="3">
    <source>
        <dbReference type="Proteomes" id="UP000807716"/>
    </source>
</evidence>
<dbReference type="EMBL" id="JAAAJB010000610">
    <property type="protein sequence ID" value="KAG0253078.1"/>
    <property type="molecule type" value="Genomic_DNA"/>
</dbReference>
<gene>
    <name evidence="2" type="ORF">DFQ27_007689</name>
</gene>
<evidence type="ECO:0000256" key="1">
    <source>
        <dbReference type="SAM" id="MobiDB-lite"/>
    </source>
</evidence>
<protein>
    <submittedName>
        <fullName evidence="2">Uncharacterized protein</fullName>
    </submittedName>
</protein>